<accession>A0A0D0KLT6</accession>
<dbReference type="PROSITE" id="PS51656">
    <property type="entry name" value="4FE4S"/>
    <property type="match status" value="1"/>
</dbReference>
<evidence type="ECO:0000259" key="14">
    <source>
        <dbReference type="PROSITE" id="PS51379"/>
    </source>
</evidence>
<organism evidence="16 17">
    <name type="scientific">Pseudomonas fulva</name>
    <dbReference type="NCBI Taxonomy" id="47880"/>
    <lineage>
        <taxon>Bacteria</taxon>
        <taxon>Pseudomonadati</taxon>
        <taxon>Pseudomonadota</taxon>
        <taxon>Gammaproteobacteria</taxon>
        <taxon>Pseudomonadales</taxon>
        <taxon>Pseudomonadaceae</taxon>
        <taxon>Pseudomonas</taxon>
    </lineage>
</organism>
<keyword evidence="10" id="KW-0411">Iron-sulfur</keyword>
<evidence type="ECO:0000256" key="9">
    <source>
        <dbReference type="ARBA" id="ARBA00023004"/>
    </source>
</evidence>
<dbReference type="InterPro" id="IPR007202">
    <property type="entry name" value="4Fe-4S_dom"/>
</dbReference>
<dbReference type="Gene3D" id="3.30.70.20">
    <property type="match status" value="1"/>
</dbReference>
<evidence type="ECO:0000259" key="15">
    <source>
        <dbReference type="PROSITE" id="PS51656"/>
    </source>
</evidence>
<feature type="region of interest" description="Disordered" evidence="13">
    <location>
        <begin position="300"/>
        <end position="328"/>
    </location>
</feature>
<reference evidence="16 17" key="1">
    <citation type="submission" date="2014-12" db="EMBL/GenBank/DDBJ databases">
        <title>16Stimator: statistical estimation of ribosomal gene copy numbers from draft genome assemblies.</title>
        <authorList>
            <person name="Perisin M.A."/>
            <person name="Vetter M."/>
            <person name="Gilbert J.A."/>
            <person name="Bergelson J."/>
        </authorList>
    </citation>
    <scope>NUCLEOTIDE SEQUENCE [LARGE SCALE GENOMIC DNA]</scope>
    <source>
        <strain evidence="16 17">MEJ086</strain>
    </source>
</reference>
<feature type="compositionally biased region" description="Basic and acidic residues" evidence="13">
    <location>
        <begin position="300"/>
        <end position="315"/>
    </location>
</feature>
<dbReference type="Pfam" id="PF04060">
    <property type="entry name" value="FeS"/>
    <property type="match status" value="1"/>
</dbReference>
<keyword evidence="12" id="KW-0175">Coiled coil</keyword>
<evidence type="ECO:0000256" key="4">
    <source>
        <dbReference type="ARBA" id="ARBA00022519"/>
    </source>
</evidence>
<keyword evidence="2" id="KW-1003">Cell membrane</keyword>
<feature type="domain" description="4Fe-4S ferredoxin-type" evidence="14">
    <location>
        <begin position="73"/>
        <end position="102"/>
    </location>
</feature>
<name>A0A0D0KLT6_9PSED</name>
<dbReference type="OrthoDB" id="9789936at2"/>
<dbReference type="InterPro" id="IPR017900">
    <property type="entry name" value="4Fe4S_Fe_S_CS"/>
</dbReference>
<feature type="region of interest" description="Disordered" evidence="13">
    <location>
        <begin position="159"/>
        <end position="188"/>
    </location>
</feature>
<evidence type="ECO:0000256" key="1">
    <source>
        <dbReference type="ARBA" id="ARBA00022448"/>
    </source>
</evidence>
<evidence type="ECO:0000256" key="8">
    <source>
        <dbReference type="ARBA" id="ARBA00022982"/>
    </source>
</evidence>
<evidence type="ECO:0000256" key="10">
    <source>
        <dbReference type="ARBA" id="ARBA00023014"/>
    </source>
</evidence>
<dbReference type="GO" id="GO:0051539">
    <property type="term" value="F:4 iron, 4 sulfur cluster binding"/>
    <property type="evidence" value="ECO:0007669"/>
    <property type="project" value="UniProtKB-KW"/>
</dbReference>
<dbReference type="EMBL" id="JXQW01000057">
    <property type="protein sequence ID" value="KIP97925.1"/>
    <property type="molecule type" value="Genomic_DNA"/>
</dbReference>
<dbReference type="Proteomes" id="UP000032068">
    <property type="component" value="Unassembled WGS sequence"/>
</dbReference>
<evidence type="ECO:0000256" key="2">
    <source>
        <dbReference type="ARBA" id="ARBA00022475"/>
    </source>
</evidence>
<keyword evidence="4" id="KW-0997">Cell inner membrane</keyword>
<dbReference type="NCBIfam" id="TIGR01944">
    <property type="entry name" value="rnfB"/>
    <property type="match status" value="1"/>
</dbReference>
<feature type="domain" description="4Fe-4S" evidence="15">
    <location>
        <begin position="1"/>
        <end position="60"/>
    </location>
</feature>
<dbReference type="GO" id="GO:0009055">
    <property type="term" value="F:electron transfer activity"/>
    <property type="evidence" value="ECO:0007669"/>
    <property type="project" value="InterPro"/>
</dbReference>
<keyword evidence="9" id="KW-0408">Iron</keyword>
<evidence type="ECO:0000256" key="6">
    <source>
        <dbReference type="ARBA" id="ARBA00022737"/>
    </source>
</evidence>
<dbReference type="GO" id="GO:0046872">
    <property type="term" value="F:metal ion binding"/>
    <property type="evidence" value="ECO:0007669"/>
    <property type="project" value="UniProtKB-KW"/>
</dbReference>
<evidence type="ECO:0000313" key="17">
    <source>
        <dbReference type="Proteomes" id="UP000032068"/>
    </source>
</evidence>
<sequence length="446" mass="47626">MSNALRIAAIDALLPQTQCGKCGHPGCQPYAEGIAAGEAINKCPPGGTATIHALANLLQVPELPLALPATPAQIAVIREAECIGCTKCIQACPVDAIVGAAKLMHTVISDECTGCELCIAPCPVDCIDLITLTAPQASIQRERADQFRARHQARLARQARDDARRRAARSTPVARAQAETAVSRATSDDDQAARLKRLKIEASMAKVAYEKIRKQVAMHPDSPFTAQLDALQHASEQAAAALQVAQHAVPSALTVAAASDDGALKRAKIDAAMSRAQLQKALKAFGEAPDAHQRRQLDTLRQAAEKAQRQLDERLPTPSDKTSDAGEQALKQAKIEVANRRAALQSGERRGVDDALLSTLRADYAAAQQALHDAEQRCGKPAPQRVLVDKAGVSAELRQLKTDLAYARADLSRLQRSADTESDTLNAALERLAVAERRLQAHISAT</sequence>
<dbReference type="PANTHER" id="PTHR42859:SF3">
    <property type="entry name" value="ION-TRANSLOCATING OXIDOREDUCTASE COMPLEX SUBUNIT B"/>
    <property type="match status" value="1"/>
</dbReference>
<keyword evidence="1" id="KW-0813">Transport</keyword>
<evidence type="ECO:0000256" key="12">
    <source>
        <dbReference type="SAM" id="Coils"/>
    </source>
</evidence>
<dbReference type="Pfam" id="PF14697">
    <property type="entry name" value="Fer4_21"/>
    <property type="match status" value="1"/>
</dbReference>
<gene>
    <name evidence="16" type="ORF">RU08_18100</name>
</gene>
<evidence type="ECO:0000256" key="5">
    <source>
        <dbReference type="ARBA" id="ARBA00022723"/>
    </source>
</evidence>
<keyword evidence="7" id="KW-1278">Translocase</keyword>
<dbReference type="InterPro" id="IPR010207">
    <property type="entry name" value="Elect_transpt_cplx_RnfB/RsxB"/>
</dbReference>
<evidence type="ECO:0000256" key="11">
    <source>
        <dbReference type="ARBA" id="ARBA00023136"/>
    </source>
</evidence>
<proteinExistence type="predicted"/>
<evidence type="ECO:0000256" key="13">
    <source>
        <dbReference type="SAM" id="MobiDB-lite"/>
    </source>
</evidence>
<dbReference type="PANTHER" id="PTHR42859">
    <property type="entry name" value="OXIDOREDUCTASE"/>
    <property type="match status" value="1"/>
</dbReference>
<keyword evidence="8" id="KW-0249">Electron transport</keyword>
<dbReference type="SUPFAM" id="SSF54862">
    <property type="entry name" value="4Fe-4S ferredoxins"/>
    <property type="match status" value="1"/>
</dbReference>
<feature type="coiled-coil region" evidence="12">
    <location>
        <begin position="357"/>
        <end position="445"/>
    </location>
</feature>
<protein>
    <submittedName>
        <fullName evidence="16">Electron transporter RnfB</fullName>
    </submittedName>
</protein>
<dbReference type="PROSITE" id="PS00198">
    <property type="entry name" value="4FE4S_FER_1"/>
    <property type="match status" value="2"/>
</dbReference>
<keyword evidence="6" id="KW-0677">Repeat</keyword>
<keyword evidence="11" id="KW-0472">Membrane</keyword>
<dbReference type="Gene3D" id="1.10.15.40">
    <property type="entry name" value="Electron transport complex subunit B, putative Fe-S cluster"/>
    <property type="match status" value="1"/>
</dbReference>
<evidence type="ECO:0000256" key="3">
    <source>
        <dbReference type="ARBA" id="ARBA00022485"/>
    </source>
</evidence>
<evidence type="ECO:0000313" key="16">
    <source>
        <dbReference type="EMBL" id="KIP97925.1"/>
    </source>
</evidence>
<feature type="domain" description="4Fe-4S ferredoxin-type" evidence="14">
    <location>
        <begin position="103"/>
        <end position="132"/>
    </location>
</feature>
<keyword evidence="3" id="KW-0004">4Fe-4S</keyword>
<dbReference type="PROSITE" id="PS51379">
    <property type="entry name" value="4FE4S_FER_2"/>
    <property type="match status" value="2"/>
</dbReference>
<dbReference type="RefSeq" id="WP_042555355.1">
    <property type="nucleotide sequence ID" value="NZ_JXQW01000057.1"/>
</dbReference>
<keyword evidence="5" id="KW-0479">Metal-binding</keyword>
<evidence type="ECO:0000256" key="7">
    <source>
        <dbReference type="ARBA" id="ARBA00022967"/>
    </source>
</evidence>
<dbReference type="AlphaFoldDB" id="A0A0D0KLT6"/>
<dbReference type="InterPro" id="IPR050294">
    <property type="entry name" value="RnfB_subfamily"/>
</dbReference>
<comment type="caution">
    <text evidence="16">The sequence shown here is derived from an EMBL/GenBank/DDBJ whole genome shotgun (WGS) entry which is preliminary data.</text>
</comment>
<dbReference type="InterPro" id="IPR017896">
    <property type="entry name" value="4Fe4S_Fe-S-bd"/>
</dbReference>